<evidence type="ECO:0000256" key="2">
    <source>
        <dbReference type="RuleBase" id="RU003793"/>
    </source>
</evidence>
<dbReference type="Gene3D" id="1.20.120.1220">
    <property type="match status" value="1"/>
</dbReference>
<keyword evidence="3" id="KW-1133">Transmembrane helix</keyword>
<protein>
    <submittedName>
        <fullName evidence="5">Type 4 prepilin-like proteins leader peptide-processing enzyme</fullName>
    </submittedName>
</protein>
<feature type="transmembrane region" description="Helical" evidence="3">
    <location>
        <begin position="83"/>
        <end position="100"/>
    </location>
</feature>
<dbReference type="RefSeq" id="WP_139538948.1">
    <property type="nucleotide sequence ID" value="NZ_CABEJC010000015.1"/>
</dbReference>
<evidence type="ECO:0000313" key="5">
    <source>
        <dbReference type="EMBL" id="VUS94637.1"/>
    </source>
</evidence>
<evidence type="ECO:0000256" key="1">
    <source>
        <dbReference type="ARBA" id="ARBA00005801"/>
    </source>
</evidence>
<dbReference type="InterPro" id="IPR000045">
    <property type="entry name" value="Prepilin_IV_endopep_pep"/>
</dbReference>
<dbReference type="PANTHER" id="PTHR30487:SF0">
    <property type="entry name" value="PREPILIN LEADER PEPTIDASE_N-METHYLTRANSFERASE-RELATED"/>
    <property type="match status" value="1"/>
</dbReference>
<feature type="transmembrane region" description="Helical" evidence="3">
    <location>
        <begin position="106"/>
        <end position="124"/>
    </location>
</feature>
<dbReference type="EMBL" id="CABGHF010000034">
    <property type="protein sequence ID" value="VUS94637.1"/>
    <property type="molecule type" value="Genomic_DNA"/>
</dbReference>
<proteinExistence type="inferred from homology"/>
<comment type="similarity">
    <text evidence="1 2">Belongs to the peptidase A24 family.</text>
</comment>
<gene>
    <name evidence="5" type="primary">outO_1</name>
    <name evidence="5" type="ORF">SB6408_01574</name>
</gene>
<feature type="transmembrane region" description="Helical" evidence="3">
    <location>
        <begin position="131"/>
        <end position="150"/>
    </location>
</feature>
<reference evidence="5 6" key="1">
    <citation type="submission" date="2019-07" db="EMBL/GenBank/DDBJ databases">
        <authorList>
            <person name="Brisse S."/>
            <person name="Rodrigues C."/>
            <person name="Thorpe H."/>
        </authorList>
    </citation>
    <scope>NUCLEOTIDE SEQUENCE [LARGE SCALE GENOMIC DNA]</scope>
    <source>
        <strain evidence="5">SB6408</strain>
    </source>
</reference>
<name>A0A564I898_9ENTR</name>
<dbReference type="InterPro" id="IPR014032">
    <property type="entry name" value="Peptidase_A24A_bac"/>
</dbReference>
<dbReference type="PRINTS" id="PR00864">
    <property type="entry name" value="PREPILNPTASE"/>
</dbReference>
<dbReference type="InterPro" id="IPR050882">
    <property type="entry name" value="Prepilin_peptidase/N-MTase"/>
</dbReference>
<feature type="transmembrane region" description="Helical" evidence="3">
    <location>
        <begin position="57"/>
        <end position="74"/>
    </location>
</feature>
<keyword evidence="3" id="KW-0812">Transmembrane</keyword>
<evidence type="ECO:0000256" key="3">
    <source>
        <dbReference type="SAM" id="Phobius"/>
    </source>
</evidence>
<evidence type="ECO:0000313" key="6">
    <source>
        <dbReference type="Proteomes" id="UP000318370"/>
    </source>
</evidence>
<keyword evidence="3" id="KW-0472">Membrane</keyword>
<feature type="domain" description="Prepilin type IV endopeptidase peptidase" evidence="4">
    <location>
        <begin position="11"/>
        <end position="116"/>
    </location>
</feature>
<dbReference type="GO" id="GO:0004190">
    <property type="term" value="F:aspartic-type endopeptidase activity"/>
    <property type="evidence" value="ECO:0007669"/>
    <property type="project" value="InterPro"/>
</dbReference>
<dbReference type="AlphaFoldDB" id="A0A564I898"/>
<sequence length="158" mass="17480">MSAAPLLFLMFYCGLLLTLCWYDLRFGLLPDKFTCPLLWSGLLYHLCVSPATLSYAVWGAIAGYLAFALLYWLYRGIRGQEGIGYGDIKFLAALGAWHGWKALPELVLIATLLACAAVAMLILCGRKRQALYNPLPFGPFLAAAGLTYGWQTFFSQPL</sequence>
<dbReference type="Proteomes" id="UP000318370">
    <property type="component" value="Unassembled WGS sequence"/>
</dbReference>
<dbReference type="PANTHER" id="PTHR30487">
    <property type="entry name" value="TYPE 4 PREPILIN-LIKE PROTEINS LEADER PEPTIDE-PROCESSING ENZYME"/>
    <property type="match status" value="1"/>
</dbReference>
<feature type="transmembrane region" description="Helical" evidence="3">
    <location>
        <begin position="6"/>
        <end position="24"/>
    </location>
</feature>
<evidence type="ECO:0000259" key="4">
    <source>
        <dbReference type="Pfam" id="PF01478"/>
    </source>
</evidence>
<dbReference type="Pfam" id="PF01478">
    <property type="entry name" value="Peptidase_A24"/>
    <property type="match status" value="1"/>
</dbReference>
<accession>A0A564I898</accession>
<dbReference type="GO" id="GO:0006465">
    <property type="term" value="P:signal peptide processing"/>
    <property type="evidence" value="ECO:0007669"/>
    <property type="project" value="TreeGrafter"/>
</dbReference>
<dbReference type="GO" id="GO:0005886">
    <property type="term" value="C:plasma membrane"/>
    <property type="evidence" value="ECO:0007669"/>
    <property type="project" value="TreeGrafter"/>
</dbReference>
<organism evidence="5 6">
    <name type="scientific">Klebsiella spallanzanii</name>
    <dbReference type="NCBI Taxonomy" id="2587528"/>
    <lineage>
        <taxon>Bacteria</taxon>
        <taxon>Pseudomonadati</taxon>
        <taxon>Pseudomonadota</taxon>
        <taxon>Gammaproteobacteria</taxon>
        <taxon>Enterobacterales</taxon>
        <taxon>Enterobacteriaceae</taxon>
        <taxon>Klebsiella/Raoultella group</taxon>
        <taxon>Klebsiella</taxon>
    </lineage>
</organism>